<evidence type="ECO:0000256" key="6">
    <source>
        <dbReference type="PIRSR" id="PIRSR016020-1"/>
    </source>
</evidence>
<name>A0AAD2JK27_9STRA</name>
<comment type="similarity">
    <text evidence="2 5">Belongs to the glucose-6-phosphate 1-epimerase family.</text>
</comment>
<evidence type="ECO:0000256" key="2">
    <source>
        <dbReference type="ARBA" id="ARBA00005866"/>
    </source>
</evidence>
<keyword evidence="9" id="KW-1185">Reference proteome</keyword>
<accession>A0AAD2JK27</accession>
<dbReference type="EC" id="5.1.3.15" evidence="3 5"/>
<evidence type="ECO:0000256" key="1">
    <source>
        <dbReference type="ARBA" id="ARBA00001096"/>
    </source>
</evidence>
<feature type="active site" evidence="6">
    <location>
        <position position="157"/>
    </location>
</feature>
<dbReference type="GO" id="GO:0005737">
    <property type="term" value="C:cytoplasm"/>
    <property type="evidence" value="ECO:0007669"/>
    <property type="project" value="TreeGrafter"/>
</dbReference>
<dbReference type="Proteomes" id="UP001295423">
    <property type="component" value="Unassembled WGS sequence"/>
</dbReference>
<evidence type="ECO:0000256" key="5">
    <source>
        <dbReference type="PIRNR" id="PIRNR016020"/>
    </source>
</evidence>
<sequence length="299" mass="32494">MSQIRTINHSASGASFQFHEFGATVISFKTSSNRECLFLSRDAKLDGSKAVRGGIPLVFPQFGQPDKSMPQHGFLRNNIWKIDESSAYDNESGAGISLTLNLKDVKNSRGGKWDENTKYDLVATFSINVEAAKMSTELSITNTGTAGEKFDFQTLQHTYFRVDDRAAYDLKQCYVKGLEGYAVFDQITNETSTVGADPIVLEGNVDRIYTPPSGKEVVSVNIGVGGGKVMKLTASGICDDSAIPVSCVVWNPYKEKAAAMSDFGNDQYEEMICVEPGLLGTTSLESGKSAKLTQVIELC</sequence>
<evidence type="ECO:0000313" key="9">
    <source>
        <dbReference type="Proteomes" id="UP001295423"/>
    </source>
</evidence>
<reference evidence="8" key="1">
    <citation type="submission" date="2023-08" db="EMBL/GenBank/DDBJ databases">
        <authorList>
            <person name="Audoor S."/>
            <person name="Bilcke G."/>
        </authorList>
    </citation>
    <scope>NUCLEOTIDE SEQUENCE</scope>
</reference>
<keyword evidence="4 5" id="KW-0413">Isomerase</keyword>
<dbReference type="GO" id="GO:0030246">
    <property type="term" value="F:carbohydrate binding"/>
    <property type="evidence" value="ECO:0007669"/>
    <property type="project" value="UniProtKB-UniRule"/>
</dbReference>
<evidence type="ECO:0000256" key="3">
    <source>
        <dbReference type="ARBA" id="ARBA00012083"/>
    </source>
</evidence>
<dbReference type="InterPro" id="IPR011013">
    <property type="entry name" value="Gal_mutarotase_sf_dom"/>
</dbReference>
<evidence type="ECO:0000256" key="4">
    <source>
        <dbReference type="ARBA" id="ARBA00023235"/>
    </source>
</evidence>
<comment type="caution">
    <text evidence="8">The sequence shown here is derived from an EMBL/GenBank/DDBJ whole genome shotgun (WGS) entry which is preliminary data.</text>
</comment>
<dbReference type="GO" id="GO:0047938">
    <property type="term" value="F:glucose-6-phosphate 1-epimerase activity"/>
    <property type="evidence" value="ECO:0007669"/>
    <property type="project" value="UniProtKB-UniRule"/>
</dbReference>
<comment type="catalytic activity">
    <reaction evidence="1">
        <text>alpha-D-glucose 6-phosphate = beta-D-glucose 6-phosphate</text>
        <dbReference type="Rhea" id="RHEA:16249"/>
        <dbReference type="ChEBI" id="CHEBI:58225"/>
        <dbReference type="ChEBI" id="CHEBI:58247"/>
        <dbReference type="EC" id="5.1.3.15"/>
    </reaction>
</comment>
<feature type="binding site" evidence="7">
    <location>
        <position position="52"/>
    </location>
    <ligand>
        <name>substrate</name>
    </ligand>
</feature>
<dbReference type="PANTHER" id="PTHR11122">
    <property type="entry name" value="APOSPORY-ASSOCIATED PROTEIN C-RELATED"/>
    <property type="match status" value="1"/>
</dbReference>
<protein>
    <recommendedName>
        <fullName evidence="3 5">glucose-6-phosphate 1-epimerase</fullName>
        <ecNumber evidence="3 5">5.1.3.15</ecNumber>
    </recommendedName>
</protein>
<dbReference type="SUPFAM" id="SSF74650">
    <property type="entry name" value="Galactose mutarotase-like"/>
    <property type="match status" value="1"/>
</dbReference>
<evidence type="ECO:0000313" key="8">
    <source>
        <dbReference type="EMBL" id="CAJ1958444.1"/>
    </source>
</evidence>
<dbReference type="EMBL" id="CAKOGP040001980">
    <property type="protein sequence ID" value="CAJ1958444.1"/>
    <property type="molecule type" value="Genomic_DNA"/>
</dbReference>
<dbReference type="InterPro" id="IPR025532">
    <property type="entry name" value="G6P_1-epimerase"/>
</dbReference>
<dbReference type="InterPro" id="IPR008183">
    <property type="entry name" value="Aldose_1/G6P_1-epimerase"/>
</dbReference>
<gene>
    <name evidence="8" type="ORF">CYCCA115_LOCUS17179</name>
</gene>
<feature type="binding site" evidence="7">
    <location>
        <position position="71"/>
    </location>
    <ligand>
        <name>substrate</name>
    </ligand>
</feature>
<proteinExistence type="inferred from homology"/>
<dbReference type="PIRSF" id="PIRSF016020">
    <property type="entry name" value="PHexose_mutarotase"/>
    <property type="match status" value="1"/>
</dbReference>
<dbReference type="PANTHER" id="PTHR11122:SF13">
    <property type="entry name" value="GLUCOSE-6-PHOSPHATE 1-EPIMERASE"/>
    <property type="match status" value="1"/>
</dbReference>
<dbReference type="AlphaFoldDB" id="A0AAD2JK27"/>
<feature type="active site" evidence="6">
    <location>
        <position position="275"/>
    </location>
</feature>
<dbReference type="Pfam" id="PF01263">
    <property type="entry name" value="Aldose_epim"/>
    <property type="match status" value="1"/>
</dbReference>
<dbReference type="GO" id="GO:0005975">
    <property type="term" value="P:carbohydrate metabolic process"/>
    <property type="evidence" value="ECO:0007669"/>
    <property type="project" value="InterPro"/>
</dbReference>
<dbReference type="InterPro" id="IPR014718">
    <property type="entry name" value="GH-type_carb-bd"/>
</dbReference>
<feature type="binding site" evidence="7">
    <location>
        <position position="76"/>
    </location>
    <ligand>
        <name>substrate</name>
    </ligand>
</feature>
<dbReference type="Gene3D" id="2.70.98.10">
    <property type="match status" value="1"/>
</dbReference>
<evidence type="ECO:0000256" key="7">
    <source>
        <dbReference type="PIRSR" id="PIRSR016020-2"/>
    </source>
</evidence>
<organism evidence="8 9">
    <name type="scientific">Cylindrotheca closterium</name>
    <dbReference type="NCBI Taxonomy" id="2856"/>
    <lineage>
        <taxon>Eukaryota</taxon>
        <taxon>Sar</taxon>
        <taxon>Stramenopiles</taxon>
        <taxon>Ochrophyta</taxon>
        <taxon>Bacillariophyta</taxon>
        <taxon>Bacillariophyceae</taxon>
        <taxon>Bacillariophycidae</taxon>
        <taxon>Bacillariales</taxon>
        <taxon>Bacillariaceae</taxon>
        <taxon>Cylindrotheca</taxon>
    </lineage>
</organism>